<evidence type="ECO:0000313" key="2">
    <source>
        <dbReference type="EMBL" id="KAK4603734.1"/>
    </source>
</evidence>
<sequence length="85" mass="9536">MARELQACRFIVLVLFLSFALVFSTIQARNLHTPNHQLHHHAMMKPLSPRQAGNGHYFVEAFDLFGLKRSGPSDPVGHESVDEAP</sequence>
<feature type="chain" id="PRO_5042836960" evidence="1">
    <location>
        <begin position="29"/>
        <end position="85"/>
    </location>
</feature>
<dbReference type="Proteomes" id="UP001324115">
    <property type="component" value="Unassembled WGS sequence"/>
</dbReference>
<protein>
    <submittedName>
        <fullName evidence="2">Uncharacterized protein</fullName>
    </submittedName>
</protein>
<keyword evidence="1" id="KW-0732">Signal</keyword>
<organism evidence="2 3">
    <name type="scientific">Quercus rubra</name>
    <name type="common">Northern red oak</name>
    <name type="synonym">Quercus borealis</name>
    <dbReference type="NCBI Taxonomy" id="3512"/>
    <lineage>
        <taxon>Eukaryota</taxon>
        <taxon>Viridiplantae</taxon>
        <taxon>Streptophyta</taxon>
        <taxon>Embryophyta</taxon>
        <taxon>Tracheophyta</taxon>
        <taxon>Spermatophyta</taxon>
        <taxon>Magnoliopsida</taxon>
        <taxon>eudicotyledons</taxon>
        <taxon>Gunneridae</taxon>
        <taxon>Pentapetalae</taxon>
        <taxon>rosids</taxon>
        <taxon>fabids</taxon>
        <taxon>Fagales</taxon>
        <taxon>Fagaceae</taxon>
        <taxon>Quercus</taxon>
    </lineage>
</organism>
<evidence type="ECO:0000313" key="3">
    <source>
        <dbReference type="Proteomes" id="UP001324115"/>
    </source>
</evidence>
<dbReference type="EMBL" id="JAXUIC010000002">
    <property type="protein sequence ID" value="KAK4603734.1"/>
    <property type="molecule type" value="Genomic_DNA"/>
</dbReference>
<dbReference type="AlphaFoldDB" id="A0AAN7G9T4"/>
<comment type="caution">
    <text evidence="2">The sequence shown here is derived from an EMBL/GenBank/DDBJ whole genome shotgun (WGS) entry which is preliminary data.</text>
</comment>
<evidence type="ECO:0000256" key="1">
    <source>
        <dbReference type="SAM" id="SignalP"/>
    </source>
</evidence>
<gene>
    <name evidence="2" type="ORF">RGQ29_012301</name>
</gene>
<proteinExistence type="predicted"/>
<feature type="signal peptide" evidence="1">
    <location>
        <begin position="1"/>
        <end position="28"/>
    </location>
</feature>
<reference evidence="2 3" key="1">
    <citation type="journal article" date="2023" name="G3 (Bethesda)">
        <title>A haplotype-resolved chromosome-scale genome for Quercus rubra L. provides insights into the genetics of adaptive traits for red oak species.</title>
        <authorList>
            <person name="Kapoor B."/>
            <person name="Jenkins J."/>
            <person name="Schmutz J."/>
            <person name="Zhebentyayeva T."/>
            <person name="Kuelheim C."/>
            <person name="Coggeshall M."/>
            <person name="Heim C."/>
            <person name="Lasky J.R."/>
            <person name="Leites L."/>
            <person name="Islam-Faridi N."/>
            <person name="Romero-Severson J."/>
            <person name="DeLeo V.L."/>
            <person name="Lucas S.M."/>
            <person name="Lazic D."/>
            <person name="Gailing O."/>
            <person name="Carlson J."/>
            <person name="Staton M."/>
        </authorList>
    </citation>
    <scope>NUCLEOTIDE SEQUENCE [LARGE SCALE GENOMIC DNA]</scope>
    <source>
        <strain evidence="2">Pseudo-F2</strain>
    </source>
</reference>
<accession>A0AAN7G9T4</accession>
<name>A0AAN7G9T4_QUERU</name>
<keyword evidence="3" id="KW-1185">Reference proteome</keyword>